<name>A0A0K2TIM0_LEPSM</name>
<proteinExistence type="predicted"/>
<dbReference type="AlphaFoldDB" id="A0A0K2TIM0"/>
<reference evidence="1" key="1">
    <citation type="submission" date="2014-05" db="EMBL/GenBank/DDBJ databases">
        <authorList>
            <person name="Chronopoulou M."/>
        </authorList>
    </citation>
    <scope>NUCLEOTIDE SEQUENCE</scope>
    <source>
        <tissue evidence="1">Whole organism</tissue>
    </source>
</reference>
<accession>A0A0K2TIM0</accession>
<evidence type="ECO:0000313" key="1">
    <source>
        <dbReference type="EMBL" id="CDW25487.1"/>
    </source>
</evidence>
<organism evidence="1">
    <name type="scientific">Lepeophtheirus salmonis</name>
    <name type="common">Salmon louse</name>
    <name type="synonym">Caligus salmonis</name>
    <dbReference type="NCBI Taxonomy" id="72036"/>
    <lineage>
        <taxon>Eukaryota</taxon>
        <taxon>Metazoa</taxon>
        <taxon>Ecdysozoa</taxon>
        <taxon>Arthropoda</taxon>
        <taxon>Crustacea</taxon>
        <taxon>Multicrustacea</taxon>
        <taxon>Hexanauplia</taxon>
        <taxon>Copepoda</taxon>
        <taxon>Siphonostomatoida</taxon>
        <taxon>Caligidae</taxon>
        <taxon>Lepeophtheirus</taxon>
    </lineage>
</organism>
<sequence length="72" mass="8344">MDLSTTITFLLDMNVLSIPSTHPDNCLGTAGVFSSRNVLLFYFYDGLCNYYSIQKTYFTSVLERLKRHVYFT</sequence>
<dbReference type="EMBL" id="HACA01008126">
    <property type="protein sequence ID" value="CDW25487.1"/>
    <property type="molecule type" value="Transcribed_RNA"/>
</dbReference>
<protein>
    <submittedName>
        <fullName evidence="1">Uncharacterized protein</fullName>
    </submittedName>
</protein>